<dbReference type="InterPro" id="IPR011990">
    <property type="entry name" value="TPR-like_helical_dom_sf"/>
</dbReference>
<feature type="chain" id="PRO_5013009057" evidence="2">
    <location>
        <begin position="20"/>
        <end position="241"/>
    </location>
</feature>
<dbReference type="SUPFAM" id="SSF48452">
    <property type="entry name" value="TPR-like"/>
    <property type="match status" value="1"/>
</dbReference>
<dbReference type="EMBL" id="FZNY01000005">
    <property type="protein sequence ID" value="SNR97229.1"/>
    <property type="molecule type" value="Genomic_DNA"/>
</dbReference>
<evidence type="ECO:0000313" key="4">
    <source>
        <dbReference type="Proteomes" id="UP000198379"/>
    </source>
</evidence>
<evidence type="ECO:0000256" key="2">
    <source>
        <dbReference type="SAM" id="SignalP"/>
    </source>
</evidence>
<dbReference type="Gene3D" id="1.25.40.10">
    <property type="entry name" value="Tetratricopeptide repeat domain"/>
    <property type="match status" value="1"/>
</dbReference>
<feature type="repeat" description="TPR" evidence="1">
    <location>
        <begin position="153"/>
        <end position="186"/>
    </location>
</feature>
<feature type="signal peptide" evidence="2">
    <location>
        <begin position="1"/>
        <end position="19"/>
    </location>
</feature>
<dbReference type="Proteomes" id="UP000198379">
    <property type="component" value="Unassembled WGS sequence"/>
</dbReference>
<name>A0A239ANW2_9FLAO</name>
<protein>
    <submittedName>
        <fullName evidence="3">Uncharacterized protein</fullName>
    </submittedName>
</protein>
<keyword evidence="1" id="KW-0802">TPR repeat</keyword>
<proteinExistence type="predicted"/>
<evidence type="ECO:0000313" key="3">
    <source>
        <dbReference type="EMBL" id="SNR97229.1"/>
    </source>
</evidence>
<dbReference type="RefSeq" id="WP_143337153.1">
    <property type="nucleotide sequence ID" value="NZ_BMEP01000006.1"/>
</dbReference>
<accession>A0A239ANW2</accession>
<sequence>MKFKICMLLFFFSATHFYAQTAKAKITTLVCDCFENAPKTGKIQLDLLKTCYDFSNSKYQELFKEVAKEEVNRLGIDTLNTDADNYQNGYELGYELGKRMFNEIQEPLVRNCDTYFYFMEETKKEMISNLDKGITKKRVDSLKRVFKKENWDPNVQWEIGAYYLLKGKTKKAEKSLKKCLSKDPEHIPSIFFLAIIDDMHENYESAINGFDRVDDDLTNPLSFVATIFLEASKRKKRENRS</sequence>
<gene>
    <name evidence="3" type="ORF">SAMN06265376_10536</name>
</gene>
<keyword evidence="4" id="KW-1185">Reference proteome</keyword>
<keyword evidence="2" id="KW-0732">Signal</keyword>
<organism evidence="3 4">
    <name type="scientific">Dokdonia pacifica</name>
    <dbReference type="NCBI Taxonomy" id="1627892"/>
    <lineage>
        <taxon>Bacteria</taxon>
        <taxon>Pseudomonadati</taxon>
        <taxon>Bacteroidota</taxon>
        <taxon>Flavobacteriia</taxon>
        <taxon>Flavobacteriales</taxon>
        <taxon>Flavobacteriaceae</taxon>
        <taxon>Dokdonia</taxon>
    </lineage>
</organism>
<evidence type="ECO:0000256" key="1">
    <source>
        <dbReference type="PROSITE-ProRule" id="PRU00339"/>
    </source>
</evidence>
<dbReference type="AlphaFoldDB" id="A0A239ANW2"/>
<reference evidence="3 4" key="1">
    <citation type="submission" date="2017-06" db="EMBL/GenBank/DDBJ databases">
        <authorList>
            <person name="Kim H.J."/>
            <person name="Triplett B.A."/>
        </authorList>
    </citation>
    <scope>NUCLEOTIDE SEQUENCE [LARGE SCALE GENOMIC DNA]</scope>
    <source>
        <strain evidence="3 4">DSM 25597</strain>
    </source>
</reference>
<dbReference type="OrthoDB" id="1159834at2"/>
<dbReference type="InterPro" id="IPR019734">
    <property type="entry name" value="TPR_rpt"/>
</dbReference>
<dbReference type="PROSITE" id="PS50005">
    <property type="entry name" value="TPR"/>
    <property type="match status" value="1"/>
</dbReference>